<accession>A0ABV6ZXU9</accession>
<name>A0ABV6ZXU9_9PROT</name>
<sequence>MPAWVRWILAALGAAAVTGGLFVAMPSMIRIGDPEPGRALIAWQEANPPEYGGAFDPEQLRPLCLCSPPAAGNDTELFDHSLEHVHAFIDFQLAYHRAVTFRVRQSNPDQAPD</sequence>
<keyword evidence="1" id="KW-0472">Membrane</keyword>
<protein>
    <submittedName>
        <fullName evidence="2">Uncharacterized protein</fullName>
    </submittedName>
</protein>
<evidence type="ECO:0000313" key="2">
    <source>
        <dbReference type="EMBL" id="MFC2926223.1"/>
    </source>
</evidence>
<comment type="caution">
    <text evidence="2">The sequence shown here is derived from an EMBL/GenBank/DDBJ whole genome shotgun (WGS) entry which is preliminary data.</text>
</comment>
<feature type="transmembrane region" description="Helical" evidence="1">
    <location>
        <begin position="6"/>
        <end position="25"/>
    </location>
</feature>
<evidence type="ECO:0000256" key="1">
    <source>
        <dbReference type="SAM" id="Phobius"/>
    </source>
</evidence>
<dbReference type="Proteomes" id="UP001595379">
    <property type="component" value="Unassembled WGS sequence"/>
</dbReference>
<gene>
    <name evidence="2" type="ORF">ACFOOR_08900</name>
</gene>
<keyword evidence="1" id="KW-0812">Transmembrane</keyword>
<keyword evidence="3" id="KW-1185">Reference proteome</keyword>
<reference evidence="3" key="1">
    <citation type="journal article" date="2019" name="Int. J. Syst. Evol. Microbiol.">
        <title>The Global Catalogue of Microorganisms (GCM) 10K type strain sequencing project: providing services to taxonomists for standard genome sequencing and annotation.</title>
        <authorList>
            <consortium name="The Broad Institute Genomics Platform"/>
            <consortium name="The Broad Institute Genome Sequencing Center for Infectious Disease"/>
            <person name="Wu L."/>
            <person name="Ma J."/>
        </authorList>
    </citation>
    <scope>NUCLEOTIDE SEQUENCE [LARGE SCALE GENOMIC DNA]</scope>
    <source>
        <strain evidence="3">KCTC 52487</strain>
    </source>
</reference>
<evidence type="ECO:0000313" key="3">
    <source>
        <dbReference type="Proteomes" id="UP001595379"/>
    </source>
</evidence>
<keyword evidence="1" id="KW-1133">Transmembrane helix</keyword>
<proteinExistence type="predicted"/>
<organism evidence="2 3">
    <name type="scientific">Hyphobacterium vulgare</name>
    <dbReference type="NCBI Taxonomy" id="1736751"/>
    <lineage>
        <taxon>Bacteria</taxon>
        <taxon>Pseudomonadati</taxon>
        <taxon>Pseudomonadota</taxon>
        <taxon>Alphaproteobacteria</taxon>
        <taxon>Maricaulales</taxon>
        <taxon>Maricaulaceae</taxon>
        <taxon>Hyphobacterium</taxon>
    </lineage>
</organism>
<dbReference type="EMBL" id="JBHRSV010000016">
    <property type="protein sequence ID" value="MFC2926223.1"/>
    <property type="molecule type" value="Genomic_DNA"/>
</dbReference>
<dbReference type="RefSeq" id="WP_343164536.1">
    <property type="nucleotide sequence ID" value="NZ_JBHRSV010000016.1"/>
</dbReference>